<feature type="compositionally biased region" description="Basic and acidic residues" evidence="1">
    <location>
        <begin position="279"/>
        <end position="294"/>
    </location>
</feature>
<dbReference type="EMBL" id="AJTX02000007">
    <property type="protein sequence ID" value="KKI98729.1"/>
    <property type="molecule type" value="Genomic_DNA"/>
</dbReference>
<organism evidence="3 4">
    <name type="scientific">Prochlorothrix hollandica PCC 9006 = CALU 1027</name>
    <dbReference type="NCBI Taxonomy" id="317619"/>
    <lineage>
        <taxon>Bacteria</taxon>
        <taxon>Bacillati</taxon>
        <taxon>Cyanobacteriota</taxon>
        <taxon>Cyanophyceae</taxon>
        <taxon>Prochlorotrichales</taxon>
        <taxon>Prochlorotrichaceae</taxon>
        <taxon>Prochlorothrix</taxon>
    </lineage>
</organism>
<dbReference type="RefSeq" id="WP_017712224.1">
    <property type="nucleotide sequence ID" value="NZ_KB235936.1"/>
</dbReference>
<dbReference type="eggNOG" id="COG4636">
    <property type="taxonomic scope" value="Bacteria"/>
</dbReference>
<feature type="compositionally biased region" description="Low complexity" evidence="1">
    <location>
        <begin position="261"/>
        <end position="278"/>
    </location>
</feature>
<keyword evidence="4" id="KW-1185">Reference proteome</keyword>
<dbReference type="Proteomes" id="UP000034681">
    <property type="component" value="Unassembled WGS sequence"/>
</dbReference>
<name>A0A0M2PR79_PROHO</name>
<dbReference type="Pfam" id="PF05685">
    <property type="entry name" value="Uma2"/>
    <property type="match status" value="1"/>
</dbReference>
<sequence length="321" mass="37040">MDTPPPARASIVPRLPTSEELPHSDDTPVDNEDQNLLPNWLFAVLDRMWADRPDWYFAVDMAVYDRDGQSRRTPTIIPDGFLALGVPRYRYPDRGRLSYVIAEEGDVVPQFALEYVSHAYGGEYDRKFEIYAQLGVLYYAIYNEKHRHSRRKARYQGWGLHRNGSVAAAPAESGYTVDALEVYRLDQGHYRRLLGDPVWMPEIGLGLGRVQGVLQGRQREWLAWFNGQGLAYPLVQEIADRAEQEADQERQRANQERQRANQEQQRANQEQQRANQEQQRADQEQQRADQERSARLALLQQLRNRGLDLDQLGLGDDQPPA</sequence>
<dbReference type="STRING" id="317619.GCA_000332315_01736"/>
<evidence type="ECO:0000256" key="1">
    <source>
        <dbReference type="SAM" id="MobiDB-lite"/>
    </source>
</evidence>
<dbReference type="AlphaFoldDB" id="A0A0M2PR79"/>
<gene>
    <name evidence="3" type="ORF">PROH_18010</name>
</gene>
<evidence type="ECO:0000313" key="4">
    <source>
        <dbReference type="Proteomes" id="UP000034681"/>
    </source>
</evidence>
<evidence type="ECO:0000259" key="2">
    <source>
        <dbReference type="Pfam" id="PF05685"/>
    </source>
</evidence>
<dbReference type="PANTHER" id="PTHR33352">
    <property type="entry name" value="SLR1095 PROTEIN"/>
    <property type="match status" value="1"/>
</dbReference>
<protein>
    <recommendedName>
        <fullName evidence="2">Putative restriction endonuclease domain-containing protein</fullName>
    </recommendedName>
</protein>
<feature type="domain" description="Putative restriction endonuclease" evidence="2">
    <location>
        <begin position="32"/>
        <end position="193"/>
    </location>
</feature>
<evidence type="ECO:0000313" key="3">
    <source>
        <dbReference type="EMBL" id="KKI98729.1"/>
    </source>
</evidence>
<accession>A0A0M2PR79</accession>
<comment type="caution">
    <text evidence="3">The sequence shown here is derived from an EMBL/GenBank/DDBJ whole genome shotgun (WGS) entry which is preliminary data.</text>
</comment>
<feature type="region of interest" description="Disordered" evidence="1">
    <location>
        <begin position="242"/>
        <end position="297"/>
    </location>
</feature>
<dbReference type="OrthoDB" id="428258at2"/>
<feature type="compositionally biased region" description="Basic and acidic residues" evidence="1">
    <location>
        <begin position="242"/>
        <end position="260"/>
    </location>
</feature>
<feature type="region of interest" description="Disordered" evidence="1">
    <location>
        <begin position="1"/>
        <end position="32"/>
    </location>
</feature>
<reference evidence="3" key="1">
    <citation type="submission" date="2012-04" db="EMBL/GenBank/DDBJ databases">
        <authorList>
            <person name="Borisov I.G."/>
            <person name="Ivanikova N.V."/>
            <person name="Pinevich A.V."/>
        </authorList>
    </citation>
    <scope>NUCLEOTIDE SEQUENCE</scope>
    <source>
        <strain evidence="3">CALU 1027</strain>
    </source>
</reference>
<dbReference type="InterPro" id="IPR008538">
    <property type="entry name" value="Uma2"/>
</dbReference>
<proteinExistence type="predicted"/>
<dbReference type="PANTHER" id="PTHR33352:SF3">
    <property type="entry name" value="SLR1612 PROTEIN"/>
    <property type="match status" value="1"/>
</dbReference>